<sequence length="400" mass="41132">MLEALRLRDFRLLWGARLVAALGSWLLVIAIPAHVFQITGSMLATGLTLVAEFLPPLVLGPFAGALADRWDRRRVMICADLFRAAVISLMLFATTEQTLWLVYVALIAESAGSTVFRPAAQAHTPAVVGTGSALSGAQSLNAAGDGIVRLVGPPAGAALLTVAGFEFLVLLDSASYLISALAITATAPRPHPPGSRAAVRAGIAGILPVLRGVPIALAFLPFTAIFLAANASLSALLVPFGVRQLGGSEQIGFVSSALGLGFLLGAVIIRHCADRFQPGHLFAASQFATAIAFFVLFSSATMTVALPAAVAIGAFGSMTVVVPQLTLQRVVPAEALGRISAVFLSAEAMATLLGALVGPMLAEGFSLRTAMVVACVTTALSALASSVSIPQPAMVETVSR</sequence>
<dbReference type="EMBL" id="LT629701">
    <property type="protein sequence ID" value="SDM62907.1"/>
    <property type="molecule type" value="Genomic_DNA"/>
</dbReference>
<keyword evidence="4 7" id="KW-0812">Transmembrane</keyword>
<feature type="transmembrane region" description="Helical" evidence="7">
    <location>
        <begin position="12"/>
        <end position="36"/>
    </location>
</feature>
<dbReference type="eggNOG" id="COG2814">
    <property type="taxonomic scope" value="Bacteria"/>
</dbReference>
<evidence type="ECO:0000256" key="6">
    <source>
        <dbReference type="ARBA" id="ARBA00023136"/>
    </source>
</evidence>
<feature type="transmembrane region" description="Helical" evidence="7">
    <location>
        <begin position="42"/>
        <end position="63"/>
    </location>
</feature>
<dbReference type="PRINTS" id="PR01988">
    <property type="entry name" value="EXPORTERBACE"/>
</dbReference>
<dbReference type="GO" id="GO:0005886">
    <property type="term" value="C:plasma membrane"/>
    <property type="evidence" value="ECO:0007669"/>
    <property type="project" value="UniProtKB-SubCell"/>
</dbReference>
<keyword evidence="5 7" id="KW-1133">Transmembrane helix</keyword>
<evidence type="ECO:0000256" key="7">
    <source>
        <dbReference type="SAM" id="Phobius"/>
    </source>
</evidence>
<dbReference type="STRING" id="211114.SAMN04489726_2595"/>
<dbReference type="Gene3D" id="1.20.1250.20">
    <property type="entry name" value="MFS general substrate transporter like domains"/>
    <property type="match status" value="2"/>
</dbReference>
<dbReference type="PROSITE" id="PS50850">
    <property type="entry name" value="MFS"/>
    <property type="match status" value="1"/>
</dbReference>
<dbReference type="Proteomes" id="UP000183376">
    <property type="component" value="Chromosome I"/>
</dbReference>
<evidence type="ECO:0000256" key="2">
    <source>
        <dbReference type="ARBA" id="ARBA00022448"/>
    </source>
</evidence>
<dbReference type="InterPro" id="IPR036259">
    <property type="entry name" value="MFS_trans_sf"/>
</dbReference>
<evidence type="ECO:0000259" key="8">
    <source>
        <dbReference type="PROSITE" id="PS50850"/>
    </source>
</evidence>
<proteinExistence type="predicted"/>
<evidence type="ECO:0000256" key="5">
    <source>
        <dbReference type="ARBA" id="ARBA00022989"/>
    </source>
</evidence>
<dbReference type="SUPFAM" id="SSF103473">
    <property type="entry name" value="MFS general substrate transporter"/>
    <property type="match status" value="1"/>
</dbReference>
<feature type="transmembrane region" description="Helical" evidence="7">
    <location>
        <begin position="250"/>
        <end position="269"/>
    </location>
</feature>
<dbReference type="PANTHER" id="PTHR43266">
    <property type="entry name" value="MACROLIDE-EFFLUX PROTEIN"/>
    <property type="match status" value="1"/>
</dbReference>
<reference evidence="9 10" key="1">
    <citation type="submission" date="2016-10" db="EMBL/GenBank/DDBJ databases">
        <authorList>
            <person name="de Groot N.N."/>
        </authorList>
    </citation>
    <scope>NUCLEOTIDE SEQUENCE [LARGE SCALE GENOMIC DNA]</scope>
    <source>
        <strain evidence="9 10">DSM 44149</strain>
    </source>
</reference>
<feature type="domain" description="Major facilitator superfamily (MFS) profile" evidence="8">
    <location>
        <begin position="216"/>
        <end position="400"/>
    </location>
</feature>
<evidence type="ECO:0000256" key="4">
    <source>
        <dbReference type="ARBA" id="ARBA00022692"/>
    </source>
</evidence>
<dbReference type="PANTHER" id="PTHR43266:SF2">
    <property type="entry name" value="MAJOR FACILITATOR SUPERFAMILY (MFS) PROFILE DOMAIN-CONTAINING PROTEIN"/>
    <property type="match status" value="1"/>
</dbReference>
<feature type="transmembrane region" description="Helical" evidence="7">
    <location>
        <begin position="339"/>
        <end position="359"/>
    </location>
</feature>
<dbReference type="AlphaFoldDB" id="A0A1G9USX8"/>
<accession>A0A1G9USX8</accession>
<dbReference type="Pfam" id="PF05977">
    <property type="entry name" value="MFS_3"/>
    <property type="match status" value="1"/>
</dbReference>
<evidence type="ECO:0000313" key="9">
    <source>
        <dbReference type="EMBL" id="SDM62907.1"/>
    </source>
</evidence>
<comment type="subcellular location">
    <subcellularLocation>
        <location evidence="1">Cell membrane</location>
        <topology evidence="1">Multi-pass membrane protein</topology>
    </subcellularLocation>
</comment>
<dbReference type="InterPro" id="IPR010290">
    <property type="entry name" value="TM_effector"/>
</dbReference>
<evidence type="ECO:0000313" key="10">
    <source>
        <dbReference type="Proteomes" id="UP000183376"/>
    </source>
</evidence>
<dbReference type="GO" id="GO:0022857">
    <property type="term" value="F:transmembrane transporter activity"/>
    <property type="evidence" value="ECO:0007669"/>
    <property type="project" value="InterPro"/>
</dbReference>
<dbReference type="RefSeq" id="WP_052407980.1">
    <property type="nucleotide sequence ID" value="NZ_JOEF01000028.1"/>
</dbReference>
<keyword evidence="6 7" id="KW-0472">Membrane</keyword>
<keyword evidence="2" id="KW-0813">Transport</keyword>
<dbReference type="CDD" id="cd06173">
    <property type="entry name" value="MFS_MefA_like"/>
    <property type="match status" value="1"/>
</dbReference>
<dbReference type="InterPro" id="IPR022324">
    <property type="entry name" value="Bacilysin_exporter_BacE_put"/>
</dbReference>
<feature type="transmembrane region" description="Helical" evidence="7">
    <location>
        <begin position="215"/>
        <end position="238"/>
    </location>
</feature>
<keyword evidence="10" id="KW-1185">Reference proteome</keyword>
<gene>
    <name evidence="9" type="ORF">SAMN04489726_2595</name>
</gene>
<feature type="transmembrane region" description="Helical" evidence="7">
    <location>
        <begin position="365"/>
        <end position="384"/>
    </location>
</feature>
<keyword evidence="3" id="KW-1003">Cell membrane</keyword>
<protein>
    <submittedName>
        <fullName evidence="9">Predicted arabinose efflux permease, MFS family</fullName>
    </submittedName>
</protein>
<organism evidence="9 10">
    <name type="scientific">Allokutzneria albata</name>
    <name type="common">Kibdelosporangium albatum</name>
    <dbReference type="NCBI Taxonomy" id="211114"/>
    <lineage>
        <taxon>Bacteria</taxon>
        <taxon>Bacillati</taxon>
        <taxon>Actinomycetota</taxon>
        <taxon>Actinomycetes</taxon>
        <taxon>Pseudonocardiales</taxon>
        <taxon>Pseudonocardiaceae</taxon>
        <taxon>Allokutzneria</taxon>
    </lineage>
</organism>
<evidence type="ECO:0000256" key="3">
    <source>
        <dbReference type="ARBA" id="ARBA00022475"/>
    </source>
</evidence>
<dbReference type="InterPro" id="IPR020846">
    <property type="entry name" value="MFS_dom"/>
</dbReference>
<evidence type="ECO:0000256" key="1">
    <source>
        <dbReference type="ARBA" id="ARBA00004651"/>
    </source>
</evidence>
<name>A0A1G9USX8_ALLAB</name>